<dbReference type="PaxDb" id="4113-PGSC0003DMT400086917"/>
<dbReference type="AlphaFoldDB" id="M1DCS5"/>
<organism evidence="1 2">
    <name type="scientific">Solanum tuberosum</name>
    <name type="common">Potato</name>
    <dbReference type="NCBI Taxonomy" id="4113"/>
    <lineage>
        <taxon>Eukaryota</taxon>
        <taxon>Viridiplantae</taxon>
        <taxon>Streptophyta</taxon>
        <taxon>Embryophyta</taxon>
        <taxon>Tracheophyta</taxon>
        <taxon>Spermatophyta</taxon>
        <taxon>Magnoliopsida</taxon>
        <taxon>eudicotyledons</taxon>
        <taxon>Gunneridae</taxon>
        <taxon>Pentapetalae</taxon>
        <taxon>asterids</taxon>
        <taxon>lamiids</taxon>
        <taxon>Solanales</taxon>
        <taxon>Solanaceae</taxon>
        <taxon>Solanoideae</taxon>
        <taxon>Solaneae</taxon>
        <taxon>Solanum</taxon>
    </lineage>
</organism>
<dbReference type="Proteomes" id="UP000011115">
    <property type="component" value="Unassembled WGS sequence"/>
</dbReference>
<reference evidence="1" key="2">
    <citation type="submission" date="2015-06" db="UniProtKB">
        <authorList>
            <consortium name="EnsemblPlants"/>
        </authorList>
    </citation>
    <scope>IDENTIFICATION</scope>
    <source>
        <strain evidence="1">DM1-3 516 R44</strain>
    </source>
</reference>
<proteinExistence type="predicted"/>
<name>M1DCS5_SOLTU</name>
<dbReference type="HOGENOM" id="CLU_2836161_0_0_1"/>
<protein>
    <submittedName>
        <fullName evidence="1">Uncharacterized protein</fullName>
    </submittedName>
</protein>
<dbReference type="Gramene" id="PGSC0003DMT400086917">
    <property type="protein sequence ID" value="PGSC0003DMT400086917"/>
    <property type="gene ID" value="PGSC0003DMG400036488"/>
</dbReference>
<keyword evidence="2" id="KW-1185">Reference proteome</keyword>
<sequence length="66" mass="7350">MVGNDKSLALKGGSIADTDEQLLLLVARLVLRLSMKRFWHHVLEIHVAMSSEQNEQSGDESSEDLT</sequence>
<dbReference type="EnsemblPlants" id="PGSC0003DMT400086917">
    <property type="protein sequence ID" value="PGSC0003DMT400086917"/>
    <property type="gene ID" value="PGSC0003DMG400036488"/>
</dbReference>
<evidence type="ECO:0000313" key="1">
    <source>
        <dbReference type="EnsemblPlants" id="PGSC0003DMT400086917"/>
    </source>
</evidence>
<dbReference type="InParanoid" id="M1DCS5"/>
<reference evidence="2" key="1">
    <citation type="journal article" date="2011" name="Nature">
        <title>Genome sequence and analysis of the tuber crop potato.</title>
        <authorList>
            <consortium name="The Potato Genome Sequencing Consortium"/>
        </authorList>
    </citation>
    <scope>NUCLEOTIDE SEQUENCE [LARGE SCALE GENOMIC DNA]</scope>
    <source>
        <strain evidence="2">cv. DM1-3 516 R44</strain>
    </source>
</reference>
<accession>M1DCS5</accession>
<evidence type="ECO:0000313" key="2">
    <source>
        <dbReference type="Proteomes" id="UP000011115"/>
    </source>
</evidence>